<evidence type="ECO:0000313" key="2">
    <source>
        <dbReference type="Proteomes" id="UP000346466"/>
    </source>
</evidence>
<organism evidence="1 2">
    <name type="scientific">Gordonia phage Syleon</name>
    <dbReference type="NCBI Taxonomy" id="2653718"/>
    <lineage>
        <taxon>Viruses</taxon>
        <taxon>Duplodnaviria</taxon>
        <taxon>Heunggongvirae</taxon>
        <taxon>Uroviricota</taxon>
        <taxon>Caudoviricetes</taxon>
        <taxon>Deeyouvirinae</taxon>
        <taxon>Octobienvirus</taxon>
        <taxon>Octobienvirus syleon</taxon>
    </lineage>
</organism>
<gene>
    <name evidence="1" type="primary">84</name>
    <name evidence="1" type="ORF">SEA_SYLEON_84</name>
</gene>
<sequence length="61" mass="7279">MLCAVWRFVATDSEEWEGVADYYRVFLRERGRPPSVSEIWEHRTSLKCVREQTLLEGTLFE</sequence>
<protein>
    <submittedName>
        <fullName evidence="1">Uncharacterized protein</fullName>
    </submittedName>
</protein>
<dbReference type="KEGG" id="vg:70081308"/>
<dbReference type="EMBL" id="MN444870">
    <property type="protein sequence ID" value="QGH75813.1"/>
    <property type="molecule type" value="Genomic_DNA"/>
</dbReference>
<keyword evidence="2" id="KW-1185">Reference proteome</keyword>
<accession>A0A5Q2WGM8</accession>
<dbReference type="GeneID" id="70081308"/>
<dbReference type="RefSeq" id="YP_010246743.1">
    <property type="nucleotide sequence ID" value="NC_060137.1"/>
</dbReference>
<dbReference type="Proteomes" id="UP000346466">
    <property type="component" value="Segment"/>
</dbReference>
<evidence type="ECO:0000313" key="1">
    <source>
        <dbReference type="EMBL" id="QGH75813.1"/>
    </source>
</evidence>
<proteinExistence type="predicted"/>
<reference evidence="1 2" key="1">
    <citation type="submission" date="2019-09" db="EMBL/GenBank/DDBJ databases">
        <authorList>
            <person name="Falcon-Lizardi N."/>
            <person name="Rios-Rosa Y."/>
            <person name="Rivera-Cruz A."/>
            <person name="Rivera-Espinal N.S."/>
            <person name="Rodriguez-Cotto F.E."/>
            <person name="Rosa-Flores A.N."/>
            <person name="Rubin M.R."/>
            <person name="Vazquez E."/>
            <person name="Molloy S.D."/>
            <person name="Garlena R.A."/>
            <person name="Russell D.A."/>
            <person name="Pope W.H."/>
            <person name="Jacobs-Sera D."/>
            <person name="Hatfull G.F."/>
        </authorList>
    </citation>
    <scope>NUCLEOTIDE SEQUENCE [LARGE SCALE GENOMIC DNA]</scope>
</reference>
<name>A0A5Q2WGM8_9CAUD</name>